<accession>A0A8S1KU56</accession>
<feature type="transmembrane region" description="Helical" evidence="1">
    <location>
        <begin position="2697"/>
        <end position="2723"/>
    </location>
</feature>
<reference evidence="2" key="1">
    <citation type="submission" date="2021-01" db="EMBL/GenBank/DDBJ databases">
        <authorList>
            <consortium name="Genoscope - CEA"/>
            <person name="William W."/>
        </authorList>
    </citation>
    <scope>NUCLEOTIDE SEQUENCE</scope>
</reference>
<dbReference type="OMA" id="CEDCEGP"/>
<dbReference type="InterPro" id="IPR006212">
    <property type="entry name" value="Furin_repeat"/>
</dbReference>
<comment type="caution">
    <text evidence="2">The sequence shown here is derived from an EMBL/GenBank/DDBJ whole genome shotgun (WGS) entry which is preliminary data.</text>
</comment>
<keyword evidence="1" id="KW-0812">Transmembrane</keyword>
<name>A0A8S1KU56_PARPR</name>
<dbReference type="CDD" id="cd00064">
    <property type="entry name" value="FU"/>
    <property type="match status" value="1"/>
</dbReference>
<evidence type="ECO:0000313" key="3">
    <source>
        <dbReference type="Proteomes" id="UP000688137"/>
    </source>
</evidence>
<feature type="transmembrane region" description="Helical" evidence="1">
    <location>
        <begin position="2419"/>
        <end position="2440"/>
    </location>
</feature>
<keyword evidence="1" id="KW-0472">Membrane</keyword>
<keyword evidence="1" id="KW-1133">Transmembrane helix</keyword>
<dbReference type="EMBL" id="CAJJDM010000027">
    <property type="protein sequence ID" value="CAD8058939.1"/>
    <property type="molecule type" value="Genomic_DNA"/>
</dbReference>
<keyword evidence="3" id="KW-1185">Reference proteome</keyword>
<organism evidence="2 3">
    <name type="scientific">Paramecium primaurelia</name>
    <dbReference type="NCBI Taxonomy" id="5886"/>
    <lineage>
        <taxon>Eukaryota</taxon>
        <taxon>Sar</taxon>
        <taxon>Alveolata</taxon>
        <taxon>Ciliophora</taxon>
        <taxon>Intramacronucleata</taxon>
        <taxon>Oligohymenophorea</taxon>
        <taxon>Peniculida</taxon>
        <taxon>Parameciidae</taxon>
        <taxon>Paramecium</taxon>
    </lineage>
</organism>
<feature type="transmembrane region" description="Helical" evidence="1">
    <location>
        <begin position="2558"/>
        <end position="2584"/>
    </location>
</feature>
<feature type="transmembrane region" description="Helical" evidence="1">
    <location>
        <begin position="2507"/>
        <end position="2533"/>
    </location>
</feature>
<dbReference type="PANTHER" id="PTHR11319">
    <property type="entry name" value="G PROTEIN-COUPLED RECEPTOR-RELATED"/>
    <property type="match status" value="1"/>
</dbReference>
<dbReference type="PANTHER" id="PTHR11319:SF35">
    <property type="entry name" value="OUTER MEMBRANE PROTEIN PMPC-RELATED"/>
    <property type="match status" value="1"/>
</dbReference>
<dbReference type="Proteomes" id="UP000688137">
    <property type="component" value="Unassembled WGS sequence"/>
</dbReference>
<proteinExistence type="predicted"/>
<evidence type="ECO:0000313" key="2">
    <source>
        <dbReference type="EMBL" id="CAD8058939.1"/>
    </source>
</evidence>
<gene>
    <name evidence="2" type="ORF">PPRIM_AZ9-3.1.T0280119</name>
</gene>
<feature type="transmembrane region" description="Helical" evidence="1">
    <location>
        <begin position="2470"/>
        <end position="2495"/>
    </location>
</feature>
<sequence>MLHYIYFLSFIFSLRSLKIKELDSSYQISKNSIILSDNNFTQTNGFRYGLWSKYNPLTKIPQVGIVGQFDSNCLLLHNASEQKTQSLNLLYYDCLDYESKTIKKIIAFIDNNDEEHYFSKEIDCFEYENAWYFFMILQWPSQKIFELIFMYQDQTIFHSYLQIKWPFSDTNLLLTFGGSMIVGQSKISSIEQGTKISYFPGKLILYEFELSQISVSEIYEQIQPAFFEQYQKCICQENSISKIDDVDINMMKNLVFVSENINCNSFILSGWLKITEIIKTQDVLIYQLLVITSNFLNSLADYNLSPFSLSYNISSTKNYIILTTYSYTFPSVTIDFSDSPFLIKKEFDISNAIFLWHNVFVQLQDDLLIIQIQFFEGHQIYDYKFQIKVYQFKQTQFKLQYGNNLYSKTNYMNIQFRNFKFHNCDIQFYQQNCHYSCEDCEGPNKNNCLSCKKGSLRIYLAQFKACVCPYHTMDDEKCSSYQDYDLKIVENKQKKSGCKYGYFEYSDSCFQCPSIIRENLVTCLECIQNPKGWIQKPECDGNLYLSLNGEVEQIIKDQSPIFFVFDGNDAIYCKSCTEIYSFVPKEYNIEEPDISLFSLKYYCFGKVKNCQQCLHTVFGNICLECYFGYTLIQGVCTSLFYDKLKYCIPPFYLTLRRQCNLCNIRFCKYCFEYLRNDLTISTLYKDFEFIDQDEEIVVGCALCEENYIYDFDNGLCLYQQPKIQNCQRSFIKDNQEICTLSMIDDFNLASEIINCQKYQLHCLQCILSLESTVQCIVCDLGYTASMKNGGCYLTDPLKTLGAKIVIESSISQKDGWIQRIQSFIMKFLPNQYFYPQSQLNTDLQEQIVECLDGFKIGEVVCQQYCDSDCQSCVYDYQEGFICNQCPLNYFYQPIRHQINGSCSECPYLCQACQIRSEKDIYTYQPNFMLNSDNIHYTKKCLKPVFDPNIYIDQYNQIARYCFDEQCTSTLLYEYNYDYCELFDTFWERQININYLNQIGIDTLIIKFNFASEIPCYLVNLWLKSTLLNKIFSLKSVQFIITSKINLIFSTQSPIYVENIDTLIISYLTQKRVANDDFIIQNNYTQTDLKLINFTIIDSKIQNSESVFQTDIYGDIKLNNVSIINSELMNSSFLSFRKSKINGVINIDILLIKNCTLTNSKLFQLTNNKIILQVQNLLIEDCEFLNSTIFFINAPLDQQSNISFKSVIIKKNKFQISNYVNCFGYAILQFIDIKVYSNDLQQSSLINQNYNLSLQYLQIFDNDMKLSQLISIIEENYNSKISIKIDNFVAYQIQISNSNLLKIQSSQESSNIILQISNVNFEKLTSSSSTEFISMLFIIKCFQFSSLNIRFHNLNNIFIFYIYDSNKIVIENITYEQQDQQYKVPLRQNCKSYMMIKNQLLKLVNFQSFKLSNVSILNQYTVDESILDLSPKQLQSTSVNIQIQIIDIIFKGNLQLHLQSLRFFSLLAIDSERNLDIKIVNIQFLENIFHSQIDDTFLSFASLLYINSQSSTAEIFNLSSMQNGLTNSSNSFIYINSMIVKLYHFTVSNHNILSSDILSKYYDLQLNSLLDQEQLNQFISKILFIKNIGGAAKIIASTFICQKCHFQYILAFKSVIFEIITEYKGIVRLIEIKANNLQSDLNQITNSSGCISIYSQNSILDLEISNSTFRDILNRMSSSMLTIQSSNIQNTIYLIDIEIKNCLSLINQILFVQISNKIVQNNKLTLQNIKVFQDQKSWNYFFSKVKVLSQTELQSISSNDNSLFYIESFSASLKNLTFEGFYISSFLIFVNSPKLEFYNLLITQIQALSSFTLVKIIQKMDLESKVILQSLRIQNYTNYLANDMEIQFSDQFFQSIGCSYTETYSSIDIQYYFLSDLFKSIEQESQKQVSLISISSSSYKHSFYFNQINLIQNNCTVCSDGLISFQLFFYQNVNIKDFHCLYNFVQQYGCLKFTTSNDQSQVVQLQNSNFIKNQGSKGIGISSFLVPININLCKIIFNTASQEGGGLYLELKSSNFSIKNSIIIQNKAGEGGGIYLNQDSNLNLENNVKNYFILNQASFYGNNLVENPTHLAMLINQFEMPSRILHFEQKQTKILDIKPYITIEQERKIKTKYLMVPSNQLLSEFSLILPRQSQTIFQISKLALIFKNSLNEMLLNIKNSTCTIVSNIIKLDGTKVDGFLKKNFLTFDIKQNGFDLTSLTFQLDPYNNDYQYLQIQFICQTQTQENQINYYIQLKSYKCQLGEFYVNFGCQKCLPFQRFYSVTYDSIKCSIFDKEKFLEITSNAIQLKNGYWRPNYLSDYSVLCFKNTKNCGGGWTVGDNSCSEGHVGALCEECDIYNVRGFGKHFKTQTNSECVQCFGVQDSVLPVFFNILWAILSIIITLRSIEKSNELFLFLKIRERFSKILFKLNQDLQSIFVKMFLNYLWIFSVIFTFNINFSFSIDLINQASNTSYSMANNLDCYLSEIEKIELVYFKVIVILILILWQFIIIVIAYLIFSITTKNEFKLSIISNTLLCLYIFNFTGIIKILCSLISVREISNIQYVQGDLTRLFYTQNHHFWINYLVLPGLIIFGLIFPILLFLLMYFKQNFLNNSKLRPHICYLYNEYELTSYFWEQIKLSKKAIIILFLTYFETRITLKASLIGLILLCYQKIALKKKPYILQNLNRLDLKAGQICSFSIFLATIKYENETQSNNFSSIFLQIFIILLFFMLFYQFIYNIALIYIKKYKLVVIKYLLLISKIMKMKKCSNLFQGLLNQDNRRNQRLKENITKLKTYLLLVSKDQIKNRSVITTKIVSMPFPKSRLLSAEFSDQLYMLTKR</sequence>
<protein>
    <recommendedName>
        <fullName evidence="4">Transmembrane protein</fullName>
    </recommendedName>
</protein>
<evidence type="ECO:0008006" key="4">
    <source>
        <dbReference type="Google" id="ProtNLM"/>
    </source>
</evidence>
<evidence type="ECO:0000256" key="1">
    <source>
        <dbReference type="SAM" id="Phobius"/>
    </source>
</evidence>